<evidence type="ECO:0000313" key="3">
    <source>
        <dbReference type="Proteomes" id="UP000180098"/>
    </source>
</evidence>
<evidence type="ECO:0000259" key="1">
    <source>
        <dbReference type="Pfam" id="PF13157"/>
    </source>
</evidence>
<dbReference type="Pfam" id="PF13157">
    <property type="entry name" value="Enas"/>
    <property type="match status" value="1"/>
</dbReference>
<dbReference type="AlphaFoldDB" id="A0A1S2LCE5"/>
<dbReference type="RefSeq" id="WP_071314432.1">
    <property type="nucleotide sequence ID" value="NZ_MLQQ01000044.1"/>
</dbReference>
<dbReference type="InterPro" id="IPR025055">
    <property type="entry name" value="Ena_core"/>
</dbReference>
<dbReference type="EMBL" id="MLQQ01000044">
    <property type="protein sequence ID" value="OIJ09407.1"/>
    <property type="molecule type" value="Genomic_DNA"/>
</dbReference>
<comment type="caution">
    <text evidence="2">The sequence shown here is derived from an EMBL/GenBank/DDBJ whole genome shotgun (WGS) entry which is preliminary data.</text>
</comment>
<gene>
    <name evidence="2" type="ORF">BKP35_16250</name>
</gene>
<feature type="domain" description="Endospore appendages core" evidence="1">
    <location>
        <begin position="1"/>
        <end position="117"/>
    </location>
</feature>
<sequence>MTCCNEKELVQDKLCCDFRLTDDTATTIFTADPFAMCAGFFASGMIKNCGSVDFVATFVRGVTAAGTGGVTVRTLTIPAGGCATFTVSNFDAINITAVTATVDTPAVGEFCITPRYRVG</sequence>
<evidence type="ECO:0000313" key="2">
    <source>
        <dbReference type="EMBL" id="OIJ09407.1"/>
    </source>
</evidence>
<accession>A0A1S2LCE5</accession>
<keyword evidence="3" id="KW-1185">Reference proteome</keyword>
<dbReference type="Proteomes" id="UP000180098">
    <property type="component" value="Unassembled WGS sequence"/>
</dbReference>
<proteinExistence type="predicted"/>
<reference evidence="2 3" key="1">
    <citation type="submission" date="2016-10" db="EMBL/GenBank/DDBJ databases">
        <title>Draft genome sequences of four alkaliphilic bacteria belonging to the Anaerobacillus genus.</title>
        <authorList>
            <person name="Bassil N.M."/>
            <person name="Lloyd J.R."/>
        </authorList>
    </citation>
    <scope>NUCLEOTIDE SEQUENCE [LARGE SCALE GENOMIC DNA]</scope>
    <source>
        <strain evidence="2 3">DSM 15340</strain>
    </source>
</reference>
<organism evidence="2 3">
    <name type="scientific">Anaerobacillus arseniciselenatis</name>
    <dbReference type="NCBI Taxonomy" id="85682"/>
    <lineage>
        <taxon>Bacteria</taxon>
        <taxon>Bacillati</taxon>
        <taxon>Bacillota</taxon>
        <taxon>Bacilli</taxon>
        <taxon>Bacillales</taxon>
        <taxon>Bacillaceae</taxon>
        <taxon>Anaerobacillus</taxon>
    </lineage>
</organism>
<name>A0A1S2LCE5_9BACI</name>
<protein>
    <recommendedName>
        <fullName evidence="1">Endospore appendages core domain-containing protein</fullName>
    </recommendedName>
</protein>